<dbReference type="InterPro" id="IPR049551">
    <property type="entry name" value="PKS_DH_C"/>
</dbReference>
<evidence type="ECO:0000256" key="7">
    <source>
        <dbReference type="PROSITE-ProRule" id="PRU01363"/>
    </source>
</evidence>
<dbReference type="InterPro" id="IPR020841">
    <property type="entry name" value="PKS_Beta-ketoAc_synthase_dom"/>
</dbReference>
<dbReference type="SUPFAM" id="SSF52151">
    <property type="entry name" value="FabD/lysophospholipase-like"/>
    <property type="match status" value="1"/>
</dbReference>
<dbReference type="Pfam" id="PF21089">
    <property type="entry name" value="PKS_DH_N"/>
    <property type="match status" value="1"/>
</dbReference>
<feature type="domain" description="Carrier" evidence="8">
    <location>
        <begin position="2728"/>
        <end position="2805"/>
    </location>
</feature>
<dbReference type="InterPro" id="IPR011032">
    <property type="entry name" value="GroES-like_sf"/>
</dbReference>
<dbReference type="EMBL" id="CAXLJM020000076">
    <property type="protein sequence ID" value="CAL8129043.1"/>
    <property type="molecule type" value="Genomic_DNA"/>
</dbReference>
<dbReference type="InterPro" id="IPR009081">
    <property type="entry name" value="PP-bd_ACP"/>
</dbReference>
<dbReference type="InterPro" id="IPR049900">
    <property type="entry name" value="PKS_mFAS_DH"/>
</dbReference>
<dbReference type="InterPro" id="IPR018201">
    <property type="entry name" value="Ketoacyl_synth_AS"/>
</dbReference>
<dbReference type="InterPro" id="IPR020843">
    <property type="entry name" value="ER"/>
</dbReference>
<keyword evidence="1" id="KW-0596">Phosphopantetheine</keyword>
<comment type="caution">
    <text evidence="11">The sequence shown here is derived from an EMBL/GenBank/DDBJ whole genome shotgun (WGS) entry which is preliminary data.</text>
</comment>
<dbReference type="PROSITE" id="PS52019">
    <property type="entry name" value="PKS_MFAS_DH"/>
    <property type="match status" value="1"/>
</dbReference>
<evidence type="ECO:0000313" key="12">
    <source>
        <dbReference type="Proteomes" id="UP001642540"/>
    </source>
</evidence>
<dbReference type="InterPro" id="IPR013120">
    <property type="entry name" value="FAR_NAD-bd"/>
</dbReference>
<dbReference type="SMART" id="SM00826">
    <property type="entry name" value="PKS_DH"/>
    <property type="match status" value="1"/>
</dbReference>
<dbReference type="PROSITE" id="PS52004">
    <property type="entry name" value="KS3_2"/>
    <property type="match status" value="1"/>
</dbReference>
<evidence type="ECO:0000259" key="9">
    <source>
        <dbReference type="PROSITE" id="PS52004"/>
    </source>
</evidence>
<protein>
    <recommendedName>
        <fullName evidence="13">Erythronolide synthase, modules 3 and 4</fullName>
    </recommendedName>
</protein>
<dbReference type="Pfam" id="PF08659">
    <property type="entry name" value="KR"/>
    <property type="match status" value="1"/>
</dbReference>
<evidence type="ECO:0000256" key="3">
    <source>
        <dbReference type="ARBA" id="ARBA00022679"/>
    </source>
</evidence>
<dbReference type="PROSITE" id="PS00606">
    <property type="entry name" value="KS3_1"/>
    <property type="match status" value="1"/>
</dbReference>
<dbReference type="Pfam" id="PF00107">
    <property type="entry name" value="ADH_zinc_N"/>
    <property type="match status" value="1"/>
</dbReference>
<evidence type="ECO:0000313" key="11">
    <source>
        <dbReference type="EMBL" id="CAL8129043.1"/>
    </source>
</evidence>
<dbReference type="CDD" id="cd05195">
    <property type="entry name" value="enoyl_red"/>
    <property type="match status" value="1"/>
</dbReference>
<dbReference type="InterPro" id="IPR001227">
    <property type="entry name" value="Ac_transferase_dom_sf"/>
</dbReference>
<dbReference type="CDD" id="cd02440">
    <property type="entry name" value="AdoMet_MTases"/>
    <property type="match status" value="1"/>
</dbReference>
<evidence type="ECO:0000256" key="2">
    <source>
        <dbReference type="ARBA" id="ARBA00022553"/>
    </source>
</evidence>
<dbReference type="InterPro" id="IPR049552">
    <property type="entry name" value="PKS_DH_N"/>
</dbReference>
<proteinExistence type="predicted"/>
<feature type="active site" description="Proton acceptor; for dehydratase activity" evidence="7">
    <location>
        <position position="1178"/>
    </location>
</feature>
<dbReference type="InterPro" id="IPR029063">
    <property type="entry name" value="SAM-dependent_MTases_sf"/>
</dbReference>
<keyword evidence="5" id="KW-0511">Multifunctional enzyme</keyword>
<dbReference type="PANTHER" id="PTHR45681">
    <property type="entry name" value="POLYKETIDE SYNTHASE 44-RELATED"/>
    <property type="match status" value="1"/>
</dbReference>
<dbReference type="Gene3D" id="1.10.1200.10">
    <property type="entry name" value="ACP-like"/>
    <property type="match status" value="1"/>
</dbReference>
<dbReference type="Pfam" id="PF00550">
    <property type="entry name" value="PP-binding"/>
    <property type="match status" value="1"/>
</dbReference>
<dbReference type="InterPro" id="IPR049490">
    <property type="entry name" value="C883_1060-like_KR_N"/>
</dbReference>
<dbReference type="Pfam" id="PF08242">
    <property type="entry name" value="Methyltransf_12"/>
    <property type="match status" value="1"/>
</dbReference>
<keyword evidence="12" id="KW-1185">Reference proteome</keyword>
<feature type="region of interest" description="C-terminal hotdog fold" evidence="7">
    <location>
        <begin position="1308"/>
        <end position="1464"/>
    </location>
</feature>
<dbReference type="InterPro" id="IPR036736">
    <property type="entry name" value="ACP-like_sf"/>
</dbReference>
<organism evidence="11 12">
    <name type="scientific">Orchesella dallaii</name>
    <dbReference type="NCBI Taxonomy" id="48710"/>
    <lineage>
        <taxon>Eukaryota</taxon>
        <taxon>Metazoa</taxon>
        <taxon>Ecdysozoa</taxon>
        <taxon>Arthropoda</taxon>
        <taxon>Hexapoda</taxon>
        <taxon>Collembola</taxon>
        <taxon>Entomobryomorpha</taxon>
        <taxon>Entomobryoidea</taxon>
        <taxon>Orchesellidae</taxon>
        <taxon>Orchesellinae</taxon>
        <taxon>Orchesella</taxon>
    </lineage>
</organism>
<dbReference type="Gene3D" id="3.40.50.150">
    <property type="entry name" value="Vaccinia Virus protein VP39"/>
    <property type="match status" value="1"/>
</dbReference>
<dbReference type="CDD" id="cd00833">
    <property type="entry name" value="PKS"/>
    <property type="match status" value="1"/>
</dbReference>
<dbReference type="Pfam" id="PF21394">
    <property type="entry name" value="Beta-ketacyl_N"/>
    <property type="match status" value="1"/>
</dbReference>
<evidence type="ECO:0000259" key="8">
    <source>
        <dbReference type="PROSITE" id="PS50075"/>
    </source>
</evidence>
<dbReference type="Pfam" id="PF02801">
    <property type="entry name" value="Ketoacyl-synt_C"/>
    <property type="match status" value="1"/>
</dbReference>
<keyword evidence="3" id="KW-0808">Transferase</keyword>
<feature type="region of interest" description="N-terminal hotdog fold" evidence="7">
    <location>
        <begin position="1147"/>
        <end position="1289"/>
    </location>
</feature>
<dbReference type="InterPro" id="IPR042104">
    <property type="entry name" value="PKS_dehydratase_sf"/>
</dbReference>
<dbReference type="SUPFAM" id="SSF51735">
    <property type="entry name" value="NAD(P)-binding Rossmann-fold domains"/>
    <property type="match status" value="4"/>
</dbReference>
<evidence type="ECO:0000256" key="4">
    <source>
        <dbReference type="ARBA" id="ARBA00022857"/>
    </source>
</evidence>
<dbReference type="Proteomes" id="UP001642540">
    <property type="component" value="Unassembled WGS sequence"/>
</dbReference>
<dbReference type="SUPFAM" id="SSF53448">
    <property type="entry name" value="Nucleotide-diphospho-sugar transferases"/>
    <property type="match status" value="1"/>
</dbReference>
<keyword evidence="2" id="KW-0597">Phosphoprotein</keyword>
<dbReference type="SUPFAM" id="SSF53901">
    <property type="entry name" value="Thiolase-like"/>
    <property type="match status" value="1"/>
</dbReference>
<dbReference type="SMART" id="SM00827">
    <property type="entry name" value="PKS_AT"/>
    <property type="match status" value="1"/>
</dbReference>
<evidence type="ECO:0000256" key="6">
    <source>
        <dbReference type="ARBA" id="ARBA00023315"/>
    </source>
</evidence>
<evidence type="ECO:0000259" key="10">
    <source>
        <dbReference type="PROSITE" id="PS52019"/>
    </source>
</evidence>
<dbReference type="Gene3D" id="3.40.366.10">
    <property type="entry name" value="Malonyl-Coenzyme A Acyl Carrier Protein, domain 2"/>
    <property type="match status" value="1"/>
</dbReference>
<keyword evidence="6" id="KW-0012">Acyltransferase</keyword>
<dbReference type="InterPro" id="IPR013154">
    <property type="entry name" value="ADH-like_N"/>
</dbReference>
<dbReference type="SUPFAM" id="SSF55048">
    <property type="entry name" value="Probable ACP-binding domain of malonyl-CoA ACP transacylase"/>
    <property type="match status" value="1"/>
</dbReference>
<dbReference type="InterPro" id="IPR036291">
    <property type="entry name" value="NAD(P)-bd_dom_sf"/>
</dbReference>
<dbReference type="InterPro" id="IPR013968">
    <property type="entry name" value="PKS_KR"/>
</dbReference>
<dbReference type="Pfam" id="PF14765">
    <property type="entry name" value="PS-DH"/>
    <property type="match status" value="1"/>
</dbReference>
<keyword evidence="4" id="KW-0521">NADP</keyword>
<dbReference type="InterPro" id="IPR014031">
    <property type="entry name" value="Ketoacyl_synth_C"/>
</dbReference>
<dbReference type="Gene3D" id="3.90.180.10">
    <property type="entry name" value="Medium-chain alcohol dehydrogenases, catalytic domain"/>
    <property type="match status" value="1"/>
</dbReference>
<dbReference type="InterPro" id="IPR057326">
    <property type="entry name" value="KR_dom"/>
</dbReference>
<feature type="domain" description="Ketosynthase family 3 (KS3)" evidence="9">
    <location>
        <begin position="257"/>
        <end position="677"/>
    </location>
</feature>
<dbReference type="InterPro" id="IPR020806">
    <property type="entry name" value="PKS_PP-bd"/>
</dbReference>
<dbReference type="Pfam" id="PF22621">
    <property type="entry name" value="CurL-like_PKS_C"/>
    <property type="match status" value="1"/>
</dbReference>
<accession>A0ABP1RJ57</accession>
<dbReference type="SMART" id="SM00822">
    <property type="entry name" value="PKS_KR"/>
    <property type="match status" value="1"/>
</dbReference>
<dbReference type="PANTHER" id="PTHR45681:SF6">
    <property type="entry name" value="POLYKETIDE SYNTHASE 37"/>
    <property type="match status" value="1"/>
</dbReference>
<dbReference type="Pfam" id="PF00698">
    <property type="entry name" value="Acyl_transf_1"/>
    <property type="match status" value="1"/>
</dbReference>
<feature type="active site" description="Proton donor; for dehydratase activity" evidence="7">
    <location>
        <position position="1372"/>
    </location>
</feature>
<dbReference type="Gene3D" id="3.40.47.10">
    <property type="match status" value="1"/>
</dbReference>
<dbReference type="InterPro" id="IPR020807">
    <property type="entry name" value="PKS_DH"/>
</dbReference>
<evidence type="ECO:0000256" key="1">
    <source>
        <dbReference type="ARBA" id="ARBA00022450"/>
    </source>
</evidence>
<dbReference type="InterPro" id="IPR050444">
    <property type="entry name" value="Polyketide_Synthase"/>
</dbReference>
<dbReference type="Pfam" id="PF00109">
    <property type="entry name" value="ketoacyl-synt"/>
    <property type="match status" value="1"/>
</dbReference>
<dbReference type="InterPro" id="IPR013217">
    <property type="entry name" value="Methyltransf_12"/>
</dbReference>
<dbReference type="Pfam" id="PF08240">
    <property type="entry name" value="ADH_N"/>
    <property type="match status" value="1"/>
</dbReference>
<dbReference type="SMART" id="SM00823">
    <property type="entry name" value="PKS_PP"/>
    <property type="match status" value="1"/>
</dbReference>
<dbReference type="Gene3D" id="3.10.129.110">
    <property type="entry name" value="Polyketide synthase dehydratase"/>
    <property type="match status" value="1"/>
</dbReference>
<dbReference type="InterPro" id="IPR014030">
    <property type="entry name" value="Ketoacyl_synth_N"/>
</dbReference>
<name>A0ABP1RJ57_9HEXA</name>
<reference evidence="11 12" key="1">
    <citation type="submission" date="2024-08" db="EMBL/GenBank/DDBJ databases">
        <authorList>
            <person name="Cucini C."/>
            <person name="Frati F."/>
        </authorList>
    </citation>
    <scope>NUCLEOTIDE SEQUENCE [LARGE SCALE GENOMIC DNA]</scope>
</reference>
<dbReference type="Gene3D" id="3.40.50.720">
    <property type="entry name" value="NAD(P)-binding Rossmann-like Domain"/>
    <property type="match status" value="4"/>
</dbReference>
<dbReference type="InterPro" id="IPR016035">
    <property type="entry name" value="Acyl_Trfase/lysoPLipase"/>
</dbReference>
<dbReference type="InterPro" id="IPR016039">
    <property type="entry name" value="Thiolase-like"/>
</dbReference>
<dbReference type="InterPro" id="IPR016036">
    <property type="entry name" value="Malonyl_transacylase_ACP-bd"/>
</dbReference>
<dbReference type="Gene3D" id="3.30.70.3290">
    <property type="match status" value="1"/>
</dbReference>
<dbReference type="SUPFAM" id="SSF47336">
    <property type="entry name" value="ACP-like"/>
    <property type="match status" value="1"/>
</dbReference>
<evidence type="ECO:0000256" key="5">
    <source>
        <dbReference type="ARBA" id="ARBA00023268"/>
    </source>
</evidence>
<evidence type="ECO:0008006" key="13">
    <source>
        <dbReference type="Google" id="ProtNLM"/>
    </source>
</evidence>
<dbReference type="Pfam" id="PF07993">
    <property type="entry name" value="NAD_binding_4"/>
    <property type="match status" value="1"/>
</dbReference>
<dbReference type="PROSITE" id="PS50075">
    <property type="entry name" value="CARRIER"/>
    <property type="match status" value="1"/>
</dbReference>
<feature type="domain" description="PKS/mFAS DH" evidence="10">
    <location>
        <begin position="1147"/>
        <end position="1464"/>
    </location>
</feature>
<dbReference type="SUPFAM" id="SSF53335">
    <property type="entry name" value="S-adenosyl-L-methionine-dependent methyltransferases"/>
    <property type="match status" value="1"/>
</dbReference>
<gene>
    <name evidence="11" type="ORF">ODALV1_LOCUS22804</name>
</gene>
<dbReference type="Gene3D" id="3.90.550.10">
    <property type="entry name" value="Spore Coat Polysaccharide Biosynthesis Protein SpsA, Chain A"/>
    <property type="match status" value="1"/>
</dbReference>
<sequence>MNGITEQIWLTSALFDSEVPNVLTLGFSLKRSATSRKIAVLVSPSVSKELRKTLNCCFDFVFILQEDWNTIGLKNEFFVKLFALTLTNFRTCVMLSPNMMVLQNCDELFDWTVENGSQRHAWTKKQDLSVIVIQPSIHEFNSVMEELPDICENDACVIKKAFANMFEKDVRCLRYIDEKYSRYLTAEEGVLLGNEKDISIVRLPERFNADVSIDSLGIIGQLVLGLWKIIDADNVQPLLRALPMQLPNTKQLLASNNNEIAIVGMSCRYPRANNLEEFWNILLKGEDGTGTPPDFRWLNEDVSHPCKPEYRKTNAGFLGCPVGDFDSKFFNISPKELIGMDPQHRLLHELVWEGLEDAAIKPESLEGTNGGVFIGSWTNDYKDIMNNPGNEDFFRTYMGTSIGAGAARISHLLGLVGPSIATESGCSSAIVAVHLACKSLERRETNLALACGVNLLLHPFDNNYIPIVLAPDGHCKTFDAKADGFGRAEGAGVLILKRLSDAIRDRDNIWGVIKGSAMTQEGASKSLGTPTIHCESLAMKQALQNARVDPAQVSYVEAHGTGTVVGDPMEVAAIAKAYHSKERKEPLLIGSVKTNVGHTESCSGITGIMKVLLAMKHEIIPPHRNFETLNPAIDLEAVPAKIPLEPVPWLKQEGKSRLAGVSSFGITGTDSHVIIEEAPVVSASSLSVITMLERERPLNIMKITAKTEEALDILLDRFRNHLETCKDTLNHLAYSANVGRSDFSERAVVIAKSKEDAIMCIEQNKIMRGEETGKNSIGKVCFLFTGQGSQYAGMGKELYETSPVFRMHFEHCVKILKKNYNIDITQVLWSEDNSKSNEVSRTIYSQISIFCVEYALLKVWESWGIHPDYVIGHSLGEFAAAVCAGILNVEDALKLVAERSRLIEDLPHGKMLVIKAKKQRVDSLMKNHFAKSDKSKILEYAAINSVDQTVIAGDSNRIQEFSECCENAGLKCIMLKATHAFHSKDMDPILDAYRNVVKTVKNLRGNDCKYISGMRGNVVDAENVNVEYWVEHTREKVNFLDASKKAVDLGCRIFIEIGPQPVLSALTMMNSEEMQVLCLPSLKRNEGEWETLFNTLGKLYLKGKEINWNGIDQFCERKKVRLPHYPFIRNKFWVDSLSAKAKGSNIHPLLGSVLANASSTKIFQNGLNLRALEYVKDHAIGDNVIFPGACYLEMCLAAGLAAVEGSTDKLSSPSRAMKIENLEIKAPLCLSENKTRQAQTVVELNISNGSEWDWNDMKVTIFTRRETDNESTKWLPHAKAKFSPFPTAEEINIQFDIDAFTKTLEKPSNDEYISEIYDKLSSVGLKFGPSFRSLDKIWREEDEQGTLIAKVKVAPAQNSHQMYYIIHPIVLDAMLQSIMMLRFTSNISELKKKLYVPIKIGKFIWLSNPSINSINLYIRASTTTTTDLNTSSSSSSALLVDSTGKVLAVMSSVEFIDTTVKAIESVLEQQSNNSMPQLWEEVWKSQMGPLQHRIELSKTRANYLDLKIVPDDYNTPPVDLAELFSEIEKLVYLSMLRCLYEFGWEPFLGQTLNQDDIFDEFRIKDEFRQYFGFILEVFRNEGIFEKMKLSQNLRGGTVWRIVGMPPSWRETESLLQSSRFTSDLCSRFPTTPLLAKVGEKLSKILSGKEPALNILFPEEKEGYPSVAQFYTTYAQIFQVGEADMSKTERRFEHMRLQMGEERVVLRVLEIGAGTGSYTEMFVPILEKCGLEFEYTYTDISAAFFPAAEKKFEKELNAFKFRKLNIEVDPIEQGFAPEYFDVVIASDVIHATKDIKESLKNIRILLKPGGLLDIQEITKVHRFGTYLFGLLDGFWRFEDFDIRPIHCNLSKTEWPRVLSSSGFEIDGVFPTLNDHHSLIWAVKGDMEKLQTDVHKDSKSWLIFHQSNQIQVSTHLRKRLGATLRKVISIYGGKKFKMENGGGSFIIRENEEDDFQKLFKSLKSMKVDLEGIVYCWALNKGEEASSQEEILRPFFNLTKSMLKAALPCSPRLIGITNGAIPVGDIDLSKNFHSSTIWGFTKSLKNENNDMTLKLLDIEDGPLTQDQLEEIFYELWNFDKELMIAYRQGKRYYPKFTPHKPTNKNSLSLLPGSDRFQLLLPESKSISDLQFGTLDKTVLNEDQVEVQIRTSGLNFRDVLIVIKPTEQFANINTVGLDFAGIIKRVGEKVRKWRVGDRVIGCNTENSGFRSHLKLHQDYLLSLPQNMSFCEAATIPTVYITSVACLIETAQIKGGDVVLIHTATGGVGLSAIEICKHVGCTIIATAGSKRKQNYLRSLGIQSQHIFHSRNTQFGDDILRVTKGRGVDVVLNSLTSEGFKEATLKACAKGARFVEMSKLNIWKVEEVKKRRPDVKYTIVDVSSMDKSEWYRLLGVLRELIRKGVVKPLPYVRFDSLNIREALEYMQKAKHIGKIVCVMPEFRNVKGEMKVMTPMFNENSSYLITGGLGGIGFVICQWMVEKGAKHVLLAGRNPPNLSIENKIKEMNAKGANVHSVRVDIGNFSECKKLINNHIGEIKMPPLKGVMHAAGTLSDGLIINQTWSKLSSIFNSKVDGTLNLHKLTKNLNLEHFVVFSSVASLFGPPGQCNHAAGNNFVDTLIYYRNSVGLPGTTVNWGQWGEVGIATEVDLPGVKTISNLQGTTSLEYILKSQRVQLSVANFESFQMLSKLFPHLSVYLDEKVWKSSNASVSVAIKSDEFWQKYEDSKPEPDHKLSLLKEQIKNILRTVLKLDGSDNITEDGNFQEMGVDSLMFVEIKNHLQALLGSRVVVNPSAIKDSNTVNLLANTLVKVIEGHDEKRTPPSMEEVNTLIREDCILPDYVAAKAGEIAVKAKEIKRILLTGCTGTLGPYMLERLTNMSQISQVVCLMRPSKSVSMAERLEKVLEKKGLSSQVRIEKVRYVPGNVALSHVGLNIDLWDDLIENVDAVVHCAAHVDHTEYYRKKESKSDTRAVNIKGTKNILEFACEGKLKQVYVASSLISVHSVDEEGRISEDWPGPGDYDGLTTYAYPISKFVVDCLVKQAVERGIPCKALRLPFIVGESKNGRCEAENNHLLMRYMFMMKNGILPDVPFALTMLPVDICADLSLKIFFDENAVADVYNICHPQPDLDQEFVGVAKKFGYHVDIVDMSEFNKYVQNSTSTQGMDKTLAIFAEIYRDEETFMALFNSQVIRQWIEGNEKIFTSKKVSALFPNAYQNQPSTMEYVYMNLLFLKQRGVFDKFGL</sequence>
<dbReference type="InterPro" id="IPR014043">
    <property type="entry name" value="Acyl_transferase_dom"/>
</dbReference>
<dbReference type="SMART" id="SM00829">
    <property type="entry name" value="PKS_ER"/>
    <property type="match status" value="1"/>
</dbReference>
<dbReference type="SUPFAM" id="SSF50129">
    <property type="entry name" value="GroES-like"/>
    <property type="match status" value="1"/>
</dbReference>
<dbReference type="SMART" id="SM00825">
    <property type="entry name" value="PKS_KS"/>
    <property type="match status" value="1"/>
</dbReference>
<dbReference type="InterPro" id="IPR029044">
    <property type="entry name" value="Nucleotide-diphossugar_trans"/>
</dbReference>
<dbReference type="InterPro" id="IPR013149">
    <property type="entry name" value="ADH-like_C"/>
</dbReference>